<name>A0AAR5PUB4_DENPD</name>
<dbReference type="FunFam" id="3.40.1170.60:FF:000006">
    <property type="entry name" value="DNA polymerase iota"/>
    <property type="match status" value="1"/>
</dbReference>
<evidence type="ECO:0000313" key="2">
    <source>
        <dbReference type="EnsemblMetazoa" id="XP_019764600.1"/>
    </source>
</evidence>
<dbReference type="Pfam" id="PF11799">
    <property type="entry name" value="IMS_C"/>
    <property type="match status" value="1"/>
</dbReference>
<proteinExistence type="predicted"/>
<dbReference type="PROSITE" id="PS50173">
    <property type="entry name" value="UMUC"/>
    <property type="match status" value="1"/>
</dbReference>
<dbReference type="InterPro" id="IPR043128">
    <property type="entry name" value="Rev_trsase/Diguanyl_cyclase"/>
</dbReference>
<evidence type="ECO:0000259" key="1">
    <source>
        <dbReference type="PROSITE" id="PS50173"/>
    </source>
</evidence>
<dbReference type="Gene3D" id="6.10.250.1630">
    <property type="match status" value="1"/>
</dbReference>
<dbReference type="SUPFAM" id="SSF56672">
    <property type="entry name" value="DNA/RNA polymerases"/>
    <property type="match status" value="1"/>
</dbReference>
<dbReference type="GO" id="GO:0003684">
    <property type="term" value="F:damaged DNA binding"/>
    <property type="evidence" value="ECO:0007669"/>
    <property type="project" value="InterPro"/>
</dbReference>
<dbReference type="Proteomes" id="UP000019118">
    <property type="component" value="Unassembled WGS sequence"/>
</dbReference>
<dbReference type="Gene3D" id="1.10.150.20">
    <property type="entry name" value="5' to 3' exonuclease, C-terminal subdomain"/>
    <property type="match status" value="1"/>
</dbReference>
<dbReference type="PANTHER" id="PTHR46404:SF1">
    <property type="entry name" value="DNA POLYMERASE IOTA"/>
    <property type="match status" value="1"/>
</dbReference>
<dbReference type="Gene3D" id="3.30.70.270">
    <property type="match status" value="1"/>
</dbReference>
<dbReference type="SUPFAM" id="SSF100879">
    <property type="entry name" value="Lesion bypass DNA polymerase (Y-family), little finger domain"/>
    <property type="match status" value="1"/>
</dbReference>
<dbReference type="EnsemblMetazoa" id="XM_019909040.1">
    <property type="protein sequence ID" value="XP_019764599.1"/>
    <property type="gene ID" value="LOC109540611"/>
</dbReference>
<dbReference type="Gene3D" id="3.40.1170.60">
    <property type="match status" value="1"/>
</dbReference>
<dbReference type="GO" id="GO:0003887">
    <property type="term" value="F:DNA-directed DNA polymerase activity"/>
    <property type="evidence" value="ECO:0007669"/>
    <property type="project" value="TreeGrafter"/>
</dbReference>
<protein>
    <recommendedName>
        <fullName evidence="1">UmuC domain-containing protein</fullName>
    </recommendedName>
</protein>
<evidence type="ECO:0000313" key="3">
    <source>
        <dbReference type="Proteomes" id="UP000019118"/>
    </source>
</evidence>
<dbReference type="EnsemblMetazoa" id="XM_019909041.1">
    <property type="protein sequence ID" value="XP_019764600.1"/>
    <property type="gene ID" value="LOC109540611"/>
</dbReference>
<gene>
    <name evidence="2" type="primary">109540611</name>
</gene>
<reference evidence="3" key="1">
    <citation type="journal article" date="2013" name="Genome Biol.">
        <title>Draft genome of the mountain pine beetle, Dendroctonus ponderosae Hopkins, a major forest pest.</title>
        <authorList>
            <person name="Keeling C.I."/>
            <person name="Yuen M.M."/>
            <person name="Liao N.Y."/>
            <person name="Docking T.R."/>
            <person name="Chan S.K."/>
            <person name="Taylor G.A."/>
            <person name="Palmquist D.L."/>
            <person name="Jackman S.D."/>
            <person name="Nguyen A."/>
            <person name="Li M."/>
            <person name="Henderson H."/>
            <person name="Janes J.K."/>
            <person name="Zhao Y."/>
            <person name="Pandoh P."/>
            <person name="Moore R."/>
            <person name="Sperling F.A."/>
            <person name="Huber D.P."/>
            <person name="Birol I."/>
            <person name="Jones S.J."/>
            <person name="Bohlmann J."/>
        </authorList>
    </citation>
    <scope>NUCLEOTIDE SEQUENCE</scope>
</reference>
<accession>A0AAR5PUB4</accession>
<keyword evidence="3" id="KW-1185">Reference proteome</keyword>
<organism evidence="2 3">
    <name type="scientific">Dendroctonus ponderosae</name>
    <name type="common">Mountain pine beetle</name>
    <dbReference type="NCBI Taxonomy" id="77166"/>
    <lineage>
        <taxon>Eukaryota</taxon>
        <taxon>Metazoa</taxon>
        <taxon>Ecdysozoa</taxon>
        <taxon>Arthropoda</taxon>
        <taxon>Hexapoda</taxon>
        <taxon>Insecta</taxon>
        <taxon>Pterygota</taxon>
        <taxon>Neoptera</taxon>
        <taxon>Endopterygota</taxon>
        <taxon>Coleoptera</taxon>
        <taxon>Polyphaga</taxon>
        <taxon>Cucujiformia</taxon>
        <taxon>Curculionidae</taxon>
        <taxon>Scolytinae</taxon>
        <taxon>Dendroctonus</taxon>
    </lineage>
</organism>
<dbReference type="Pfam" id="PF00817">
    <property type="entry name" value="IMS"/>
    <property type="match status" value="1"/>
</dbReference>
<dbReference type="InterPro" id="IPR017961">
    <property type="entry name" value="DNA_pol_Y-fam_little_finger"/>
</dbReference>
<dbReference type="InterPro" id="IPR036775">
    <property type="entry name" value="DNA_pol_Y-fam_lit_finger_sf"/>
</dbReference>
<dbReference type="AlphaFoldDB" id="A0AAR5PUB4"/>
<dbReference type="InterPro" id="IPR001126">
    <property type="entry name" value="UmuC"/>
</dbReference>
<dbReference type="Gene3D" id="3.30.1490.100">
    <property type="entry name" value="DNA polymerase, Y-family, little finger domain"/>
    <property type="match status" value="1"/>
</dbReference>
<feature type="domain" description="UmuC" evidence="1">
    <location>
        <begin position="23"/>
        <end position="230"/>
    </location>
</feature>
<dbReference type="InterPro" id="IPR043502">
    <property type="entry name" value="DNA/RNA_pol_sf"/>
</dbReference>
<dbReference type="PANTHER" id="PTHR46404">
    <property type="entry name" value="DNA POLYMERASE IOTA"/>
    <property type="match status" value="1"/>
</dbReference>
<dbReference type="GO" id="GO:0019985">
    <property type="term" value="P:translesion synthesis"/>
    <property type="evidence" value="ECO:0007669"/>
    <property type="project" value="TreeGrafter"/>
</dbReference>
<reference evidence="2" key="2">
    <citation type="submission" date="2024-08" db="UniProtKB">
        <authorList>
            <consortium name="EnsemblMetazoa"/>
        </authorList>
    </citation>
    <scope>IDENTIFICATION</scope>
</reference>
<sequence length="505" mass="56855">MVNLILIHIFFYIRNMDDHSRTIVHIDIDCFYAQVEMLKEPNLKDKPLGIRQKNMVVTSNYIAREYGIKKCMSVGESKKLCPQLVLVNGEDLYDYRHASQNVSELLQEFSHLVERLGLDENFIDITDLVSKRAENDVTVVGYSFGDKNAISCDCGCERRIRIGSQIAQEIRNTIFEKLQLTTCAGIAHNKILAKVVGSKNKPNKQTVVYPNSASELILSLGSVQNVPWIGQVTAEALRTISINSVEDLQNCSRSQLANIFDPEKALSLLNLSVGIDNTAVKRSGKPQSIGLEDACKLTQPKEVELKFRVLLKRLLTIVNEDGRVPKVLKIVVRKLDKTHPQGGAIETRQSNINIPPCNEEQIIQVAMSLFWKTVDKAKMFSIIGLGLSFSKFVDKPSETNTLTAFLFKNVKPPRELNSEIPVEPNPKRIKLFSSESSSSEANSSVKIECPADVDPDVFKELPFDMQKEIWDDYKSKTARSKCAHTNKSSKKTVQINTLFNYMTRK</sequence>
<dbReference type="GO" id="GO:0006281">
    <property type="term" value="P:DNA repair"/>
    <property type="evidence" value="ECO:0007669"/>
    <property type="project" value="InterPro"/>
</dbReference>